<accession>A0ABQ2C0L2</accession>
<comment type="caution">
    <text evidence="1">The sequence shown here is derived from an EMBL/GenBank/DDBJ whole genome shotgun (WGS) entry which is preliminary data.</text>
</comment>
<dbReference type="EMBL" id="BMDQ01000001">
    <property type="protein sequence ID" value="GGI56663.1"/>
    <property type="molecule type" value="Genomic_DNA"/>
</dbReference>
<keyword evidence="2" id="KW-1185">Reference proteome</keyword>
<gene>
    <name evidence="1" type="ORF">GCM10011444_09720</name>
</gene>
<evidence type="ECO:0000313" key="1">
    <source>
        <dbReference type="EMBL" id="GGI56663.1"/>
    </source>
</evidence>
<organism evidence="1 2">
    <name type="scientific">Winogradskyella haliclonae</name>
    <dbReference type="NCBI Taxonomy" id="2048558"/>
    <lineage>
        <taxon>Bacteria</taxon>
        <taxon>Pseudomonadati</taxon>
        <taxon>Bacteroidota</taxon>
        <taxon>Flavobacteriia</taxon>
        <taxon>Flavobacteriales</taxon>
        <taxon>Flavobacteriaceae</taxon>
        <taxon>Winogradskyella</taxon>
    </lineage>
</organism>
<dbReference type="Proteomes" id="UP000624701">
    <property type="component" value="Unassembled WGS sequence"/>
</dbReference>
<evidence type="ECO:0000313" key="2">
    <source>
        <dbReference type="Proteomes" id="UP000624701"/>
    </source>
</evidence>
<sequence length="245" mass="27786">MKLLKTLSLVLILVGCQSENQPENNSSVLSEVLENSSFEVGAVIACGASDANNSAQANIYFYPEQNAENFTLYETRLTDVDPNNFSNYTKVEIESEPFFNGFLRQYSRILDAEKWVIVTFNLENEIKVSNPIRTKQISKPSIFNQDITVNQSEALMPQFLWAANEFGDNAIYFQIISDIQQNVFSATYTFESNFQYYNTSNVVLNITEGIPPNLQSEETYSFSLMDVSEDNWVNAISLNANFTIE</sequence>
<name>A0ABQ2C0L2_9FLAO</name>
<protein>
    <submittedName>
        <fullName evidence="1">Uncharacterized protein</fullName>
    </submittedName>
</protein>
<reference evidence="2" key="1">
    <citation type="journal article" date="2019" name="Int. J. Syst. Evol. Microbiol.">
        <title>The Global Catalogue of Microorganisms (GCM) 10K type strain sequencing project: providing services to taxonomists for standard genome sequencing and annotation.</title>
        <authorList>
            <consortium name="The Broad Institute Genomics Platform"/>
            <consortium name="The Broad Institute Genome Sequencing Center for Infectious Disease"/>
            <person name="Wu L."/>
            <person name="Ma J."/>
        </authorList>
    </citation>
    <scope>NUCLEOTIDE SEQUENCE [LARGE SCALE GENOMIC DNA]</scope>
    <source>
        <strain evidence="2">CCM 8681</strain>
    </source>
</reference>
<dbReference type="RefSeq" id="WP_188373565.1">
    <property type="nucleotide sequence ID" value="NZ_BMDQ01000001.1"/>
</dbReference>
<dbReference type="PROSITE" id="PS51257">
    <property type="entry name" value="PROKAR_LIPOPROTEIN"/>
    <property type="match status" value="1"/>
</dbReference>
<proteinExistence type="predicted"/>